<comment type="caution">
    <text evidence="2">The sequence shown here is derived from an EMBL/GenBank/DDBJ whole genome shotgun (WGS) entry which is preliminary data.</text>
</comment>
<name>A0ABV9SWP2_9BACT</name>
<organism evidence="2 3">
    <name type="scientific">Negadavirga shengliensis</name>
    <dbReference type="NCBI Taxonomy" id="1389218"/>
    <lineage>
        <taxon>Bacteria</taxon>
        <taxon>Pseudomonadati</taxon>
        <taxon>Bacteroidota</taxon>
        <taxon>Cytophagia</taxon>
        <taxon>Cytophagales</taxon>
        <taxon>Cyclobacteriaceae</taxon>
        <taxon>Negadavirga</taxon>
    </lineage>
</organism>
<dbReference type="Pfam" id="PF03572">
    <property type="entry name" value="Peptidase_S41"/>
    <property type="match status" value="1"/>
</dbReference>
<dbReference type="PANTHER" id="PTHR11261">
    <property type="entry name" value="INTERPHOTORECEPTOR RETINOID-BINDING PROTEIN"/>
    <property type="match status" value="1"/>
</dbReference>
<feature type="domain" description="Tail specific protease" evidence="1">
    <location>
        <begin position="109"/>
        <end position="304"/>
    </location>
</feature>
<gene>
    <name evidence="2" type="ORF">ACFPFU_03680</name>
</gene>
<sequence>MLCSISACEMMFSPEPSHDPVSVFENFWQSFKEDYALFEERMVDWDEIYTLYRPMVTRSTSDSELFAILSQMIAPIEDGHAAVLASHHGVFSANKYFRERIDDFLFDPSLIRSQYLEPGYRSSGNHYMYGKIKSSEVAYIHFDVFRAASVKLEEMLKAYPNVRGYIVDLRHNNGGDVSFSFSFLEKFAEEDKYFLRSKTKNGKGPHDYTPWHRWYLKNSGTFINKPLVVLTDRYTVSAAERMVMAAKTLSNSVIMGDTTNGTFGTKISRELANGWFYSYSIQKVEMYDGKSYEGIGIAPDIWVKNETGEMEKGYDRTLQSALDFINNFKFSEK</sequence>
<dbReference type="Gene3D" id="3.90.226.10">
    <property type="entry name" value="2-enoyl-CoA Hydratase, Chain A, domain 1"/>
    <property type="match status" value="1"/>
</dbReference>
<proteinExistence type="predicted"/>
<dbReference type="InterPro" id="IPR005151">
    <property type="entry name" value="Tail-specific_protease"/>
</dbReference>
<reference evidence="3" key="1">
    <citation type="journal article" date="2019" name="Int. J. Syst. Evol. Microbiol.">
        <title>The Global Catalogue of Microorganisms (GCM) 10K type strain sequencing project: providing services to taxonomists for standard genome sequencing and annotation.</title>
        <authorList>
            <consortium name="The Broad Institute Genomics Platform"/>
            <consortium name="The Broad Institute Genome Sequencing Center for Infectious Disease"/>
            <person name="Wu L."/>
            <person name="Ma J."/>
        </authorList>
    </citation>
    <scope>NUCLEOTIDE SEQUENCE [LARGE SCALE GENOMIC DNA]</scope>
    <source>
        <strain evidence="3">CGMCC 4.7466</strain>
    </source>
</reference>
<dbReference type="SMART" id="SM00245">
    <property type="entry name" value="TSPc"/>
    <property type="match status" value="1"/>
</dbReference>
<evidence type="ECO:0000259" key="1">
    <source>
        <dbReference type="SMART" id="SM00245"/>
    </source>
</evidence>
<evidence type="ECO:0000313" key="3">
    <source>
        <dbReference type="Proteomes" id="UP001595818"/>
    </source>
</evidence>
<dbReference type="GO" id="GO:0016787">
    <property type="term" value="F:hydrolase activity"/>
    <property type="evidence" value="ECO:0007669"/>
    <property type="project" value="UniProtKB-KW"/>
</dbReference>
<evidence type="ECO:0000313" key="2">
    <source>
        <dbReference type="EMBL" id="MFC4870773.1"/>
    </source>
</evidence>
<dbReference type="EC" id="3.4.-.-" evidence="2"/>
<dbReference type="SUPFAM" id="SSF52096">
    <property type="entry name" value="ClpP/crotonase"/>
    <property type="match status" value="1"/>
</dbReference>
<dbReference type="RefSeq" id="WP_377061628.1">
    <property type="nucleotide sequence ID" value="NZ_JBHSJJ010000002.1"/>
</dbReference>
<keyword evidence="3" id="KW-1185">Reference proteome</keyword>
<dbReference type="PANTHER" id="PTHR11261:SF3">
    <property type="entry name" value="RETINOL-BINDING PROTEIN 3"/>
    <property type="match status" value="1"/>
</dbReference>
<keyword evidence="2" id="KW-0378">Hydrolase</keyword>
<dbReference type="CDD" id="cd07563">
    <property type="entry name" value="Peptidase_S41_IRBP"/>
    <property type="match status" value="1"/>
</dbReference>
<dbReference type="Proteomes" id="UP001595818">
    <property type="component" value="Unassembled WGS sequence"/>
</dbReference>
<dbReference type="EMBL" id="JBHSJJ010000002">
    <property type="protein sequence ID" value="MFC4870773.1"/>
    <property type="molecule type" value="Genomic_DNA"/>
</dbReference>
<dbReference type="Gene3D" id="3.30.750.44">
    <property type="match status" value="1"/>
</dbReference>
<dbReference type="InterPro" id="IPR028204">
    <property type="entry name" value="Tricorn_C1"/>
</dbReference>
<dbReference type="Pfam" id="PF14684">
    <property type="entry name" value="Tricorn_C1"/>
    <property type="match status" value="1"/>
</dbReference>
<protein>
    <submittedName>
        <fullName evidence="2">S41 family peptidase</fullName>
        <ecNumber evidence="2">3.4.-.-</ecNumber>
    </submittedName>
</protein>
<accession>A0ABV9SWP2</accession>
<dbReference type="InterPro" id="IPR029045">
    <property type="entry name" value="ClpP/crotonase-like_dom_sf"/>
</dbReference>